<keyword evidence="10 15" id="KW-0464">Manganese</keyword>
<dbReference type="InterPro" id="IPR000291">
    <property type="entry name" value="D-Ala_lig_Van_CS"/>
</dbReference>
<keyword evidence="3 12" id="KW-0436">Ligase</keyword>
<keyword evidence="7 15" id="KW-0460">Magnesium</keyword>
<dbReference type="Pfam" id="PF07478">
    <property type="entry name" value="Dala_Dala_lig_C"/>
    <property type="match status" value="1"/>
</dbReference>
<comment type="similarity">
    <text evidence="2 12">Belongs to the D-alanine--D-alanine ligase family.</text>
</comment>
<dbReference type="GO" id="GO:0071555">
    <property type="term" value="P:cell wall organization"/>
    <property type="evidence" value="ECO:0007669"/>
    <property type="project" value="UniProtKB-KW"/>
</dbReference>
<evidence type="ECO:0000256" key="11">
    <source>
        <dbReference type="ARBA" id="ARBA00023316"/>
    </source>
</evidence>
<dbReference type="GO" id="GO:0005829">
    <property type="term" value="C:cytosol"/>
    <property type="evidence" value="ECO:0007669"/>
    <property type="project" value="TreeGrafter"/>
</dbReference>
<keyword evidence="6 16" id="KW-0067">ATP-binding</keyword>
<keyword evidence="11 12" id="KW-0961">Cell wall biogenesis/degradation</keyword>
<dbReference type="NCBIfam" id="TIGR01205">
    <property type="entry name" value="D_ala_D_alaTIGR"/>
    <property type="match status" value="1"/>
</dbReference>
<dbReference type="PANTHER" id="PTHR23132">
    <property type="entry name" value="D-ALANINE--D-ALANINE LIGASE"/>
    <property type="match status" value="1"/>
</dbReference>
<gene>
    <name evidence="12" type="primary">ddl</name>
    <name evidence="18" type="ORF">B5G21_04735</name>
</gene>
<keyword evidence="12" id="KW-0963">Cytoplasm</keyword>
<proteinExistence type="inferred from homology"/>
<dbReference type="GO" id="GO:0005524">
    <property type="term" value="F:ATP binding"/>
    <property type="evidence" value="ECO:0007669"/>
    <property type="project" value="UniProtKB-UniRule"/>
</dbReference>
<keyword evidence="4 15" id="KW-0479">Metal-binding</keyword>
<dbReference type="EC" id="6.3.2.4" evidence="12"/>
<feature type="binding site" evidence="14">
    <location>
        <begin position="181"/>
        <end position="183"/>
    </location>
    <ligand>
        <name>ATP</name>
        <dbReference type="ChEBI" id="CHEBI:30616"/>
    </ligand>
</feature>
<comment type="caution">
    <text evidence="18">The sequence shown here is derived from an EMBL/GenBank/DDBJ whole genome shotgun (WGS) entry which is preliminary data.</text>
</comment>
<evidence type="ECO:0000313" key="18">
    <source>
        <dbReference type="EMBL" id="OUN43441.1"/>
    </source>
</evidence>
<dbReference type="PROSITE" id="PS00844">
    <property type="entry name" value="DALA_DALA_LIGASE_2"/>
    <property type="match status" value="1"/>
</dbReference>
<reference evidence="19" key="1">
    <citation type="submission" date="2017-04" db="EMBL/GenBank/DDBJ databases">
        <title>Function of individual gut microbiota members based on whole genome sequencing of pure cultures obtained from chicken caecum.</title>
        <authorList>
            <person name="Medvecky M."/>
            <person name="Cejkova D."/>
            <person name="Polansky O."/>
            <person name="Karasova D."/>
            <person name="Kubasova T."/>
            <person name="Cizek A."/>
            <person name="Rychlik I."/>
        </authorList>
    </citation>
    <scope>NUCLEOTIDE SEQUENCE [LARGE SCALE GENOMIC DNA]</scope>
    <source>
        <strain evidence="19">An70</strain>
    </source>
</reference>
<evidence type="ECO:0000256" key="12">
    <source>
        <dbReference type="HAMAP-Rule" id="MF_00047"/>
    </source>
</evidence>
<protein>
    <recommendedName>
        <fullName evidence="12">D-alanine--D-alanine ligase</fullName>
        <ecNumber evidence="12">6.3.2.4</ecNumber>
    </recommendedName>
    <alternativeName>
        <fullName evidence="12">D-Ala-D-Ala ligase</fullName>
    </alternativeName>
    <alternativeName>
        <fullName evidence="12">D-alanylalanine synthetase</fullName>
    </alternativeName>
</protein>
<dbReference type="SUPFAM" id="SSF56059">
    <property type="entry name" value="Glutathione synthetase ATP-binding domain-like"/>
    <property type="match status" value="1"/>
</dbReference>
<comment type="cofactor">
    <cofactor evidence="1">
        <name>Mn(2+)</name>
        <dbReference type="ChEBI" id="CHEBI:29035"/>
    </cofactor>
</comment>
<organism evidence="18 19">
    <name type="scientific">Enorma massiliensis</name>
    <dbReference type="NCBI Taxonomy" id="1472761"/>
    <lineage>
        <taxon>Bacteria</taxon>
        <taxon>Bacillati</taxon>
        <taxon>Actinomycetota</taxon>
        <taxon>Coriobacteriia</taxon>
        <taxon>Coriobacteriales</taxon>
        <taxon>Coriobacteriaceae</taxon>
        <taxon>Enorma</taxon>
    </lineage>
</organism>
<comment type="catalytic activity">
    <reaction evidence="12">
        <text>2 D-alanine + ATP = D-alanyl-D-alanine + ADP + phosphate + H(+)</text>
        <dbReference type="Rhea" id="RHEA:11224"/>
        <dbReference type="ChEBI" id="CHEBI:15378"/>
        <dbReference type="ChEBI" id="CHEBI:30616"/>
        <dbReference type="ChEBI" id="CHEBI:43474"/>
        <dbReference type="ChEBI" id="CHEBI:57416"/>
        <dbReference type="ChEBI" id="CHEBI:57822"/>
        <dbReference type="ChEBI" id="CHEBI:456216"/>
        <dbReference type="EC" id="6.3.2.4"/>
    </reaction>
</comment>
<dbReference type="PIRSF" id="PIRSF039102">
    <property type="entry name" value="Ddl/VanB"/>
    <property type="match status" value="1"/>
</dbReference>
<comment type="cofactor">
    <cofactor evidence="15">
        <name>Mg(2+)</name>
        <dbReference type="ChEBI" id="CHEBI:18420"/>
    </cofactor>
    <cofactor evidence="15">
        <name>Mn(2+)</name>
        <dbReference type="ChEBI" id="CHEBI:29035"/>
    </cofactor>
    <text evidence="15">Binds 2 magnesium or manganese ions per subunit.</text>
</comment>
<evidence type="ECO:0000256" key="6">
    <source>
        <dbReference type="ARBA" id="ARBA00022840"/>
    </source>
</evidence>
<keyword evidence="5 14" id="KW-0547">Nucleotide-binding</keyword>
<evidence type="ECO:0000256" key="16">
    <source>
        <dbReference type="PROSITE-ProRule" id="PRU00409"/>
    </source>
</evidence>
<dbReference type="InterPro" id="IPR011095">
    <property type="entry name" value="Dala_Dala_lig_C"/>
</dbReference>
<feature type="binding site" evidence="15">
    <location>
        <position position="316"/>
    </location>
    <ligand>
        <name>Mg(2+)</name>
        <dbReference type="ChEBI" id="CHEBI:18420"/>
        <label>2</label>
    </ligand>
</feature>
<dbReference type="STRING" id="1118060.GCA_000311845_00723"/>
<sequence>MVDVAIIFGGISTEHDISLKSADNVIAQLPRDRFRPVLIGITRDGTWLHYTGDVEDIVSGAWEGHDVEPVALLPGRGESARGGFIELAEEGACQLKVDVALPVLHGQGGEDGTVQGALEACGVPYVGCGVLASAVCMDKDAAHRLAAAAGVRSPLCEVLYRGASDGECQAAVERCGGFPVFVKPARGGSSIGVSKASDEASYRTALEAAFALDEKVAIEEAIQGIEVGCAVVGDAVRGTKMGAVDEIVIQGDGFFRIHLEKDPGANTELRCPADLPDDVLARVRAAGRTVYEALGCSGFARVDLFVTPEGEVVFNEVNSTPGMTYYSRFPQMMRVAGHELDEVLAELIDAELEGVA</sequence>
<dbReference type="eggNOG" id="COG1181">
    <property type="taxonomic scope" value="Bacteria"/>
</dbReference>
<evidence type="ECO:0000256" key="8">
    <source>
        <dbReference type="ARBA" id="ARBA00022960"/>
    </source>
</evidence>
<dbReference type="GO" id="GO:0008360">
    <property type="term" value="P:regulation of cell shape"/>
    <property type="evidence" value="ECO:0007669"/>
    <property type="project" value="UniProtKB-KW"/>
</dbReference>
<dbReference type="AlphaFoldDB" id="A0A1Y3U3W0"/>
<dbReference type="Gene3D" id="3.30.1490.20">
    <property type="entry name" value="ATP-grasp fold, A domain"/>
    <property type="match status" value="1"/>
</dbReference>
<dbReference type="HAMAP" id="MF_00047">
    <property type="entry name" value="Dala_Dala_lig"/>
    <property type="match status" value="1"/>
</dbReference>
<evidence type="ECO:0000256" key="4">
    <source>
        <dbReference type="ARBA" id="ARBA00022723"/>
    </source>
</evidence>
<dbReference type="Gene3D" id="3.30.470.20">
    <property type="entry name" value="ATP-grasp fold, B domain"/>
    <property type="match status" value="1"/>
</dbReference>
<dbReference type="PROSITE" id="PS00843">
    <property type="entry name" value="DALA_DALA_LIGASE_1"/>
    <property type="match status" value="1"/>
</dbReference>
<evidence type="ECO:0000256" key="3">
    <source>
        <dbReference type="ARBA" id="ARBA00022598"/>
    </source>
</evidence>
<dbReference type="Proteomes" id="UP000196560">
    <property type="component" value="Unassembled WGS sequence"/>
</dbReference>
<dbReference type="NCBIfam" id="NF002528">
    <property type="entry name" value="PRK01966.1-4"/>
    <property type="match status" value="1"/>
</dbReference>
<keyword evidence="8 12" id="KW-0133">Cell shape</keyword>
<dbReference type="UniPathway" id="UPA00219"/>
<feature type="binding site" evidence="15">
    <location>
        <position position="316"/>
    </location>
    <ligand>
        <name>Mg(2+)</name>
        <dbReference type="ChEBI" id="CHEBI:18420"/>
        <label>1</label>
    </ligand>
</feature>
<evidence type="ECO:0000256" key="13">
    <source>
        <dbReference type="PIRSR" id="PIRSR039102-1"/>
    </source>
</evidence>
<dbReference type="InterPro" id="IPR005905">
    <property type="entry name" value="D_ala_D_ala"/>
</dbReference>
<dbReference type="SUPFAM" id="SSF52440">
    <property type="entry name" value="PreATP-grasp domain"/>
    <property type="match status" value="1"/>
</dbReference>
<evidence type="ECO:0000256" key="2">
    <source>
        <dbReference type="ARBA" id="ARBA00010871"/>
    </source>
</evidence>
<feature type="active site" evidence="13">
    <location>
        <position position="189"/>
    </location>
</feature>
<dbReference type="InterPro" id="IPR011127">
    <property type="entry name" value="Dala_Dala_lig_N"/>
</dbReference>
<evidence type="ECO:0000256" key="7">
    <source>
        <dbReference type="ARBA" id="ARBA00022842"/>
    </source>
</evidence>
<dbReference type="RefSeq" id="WP_087186235.1">
    <property type="nucleotide sequence ID" value="NZ_DBFZLK010000066.1"/>
</dbReference>
<feature type="binding site" evidence="15">
    <location>
        <position position="318"/>
    </location>
    <ligand>
        <name>Mg(2+)</name>
        <dbReference type="ChEBI" id="CHEBI:18420"/>
        <label>2</label>
    </ligand>
</feature>
<dbReference type="PANTHER" id="PTHR23132:SF25">
    <property type="entry name" value="D-ALANINE--D-ALANINE LIGASE A"/>
    <property type="match status" value="1"/>
</dbReference>
<feature type="binding site" evidence="14">
    <location>
        <position position="139"/>
    </location>
    <ligand>
        <name>ATP</name>
        <dbReference type="ChEBI" id="CHEBI:30616"/>
    </ligand>
</feature>
<feature type="binding site" evidence="14">
    <location>
        <begin position="189"/>
        <end position="190"/>
    </location>
    <ligand>
        <name>ATP</name>
        <dbReference type="ChEBI" id="CHEBI:30616"/>
    </ligand>
</feature>
<evidence type="ECO:0000256" key="14">
    <source>
        <dbReference type="PIRSR" id="PIRSR039102-2"/>
    </source>
</evidence>
<dbReference type="GO" id="GO:0009252">
    <property type="term" value="P:peptidoglycan biosynthetic process"/>
    <property type="evidence" value="ECO:0007669"/>
    <property type="project" value="UniProtKB-UniRule"/>
</dbReference>
<dbReference type="InterPro" id="IPR016185">
    <property type="entry name" value="PreATP-grasp_dom_sf"/>
</dbReference>
<evidence type="ECO:0000259" key="17">
    <source>
        <dbReference type="PROSITE" id="PS50975"/>
    </source>
</evidence>
<comment type="function">
    <text evidence="12">Cell wall formation.</text>
</comment>
<evidence type="ECO:0000256" key="1">
    <source>
        <dbReference type="ARBA" id="ARBA00001936"/>
    </source>
</evidence>
<feature type="domain" description="ATP-grasp" evidence="17">
    <location>
        <begin position="143"/>
        <end position="349"/>
    </location>
</feature>
<evidence type="ECO:0000256" key="15">
    <source>
        <dbReference type="PIRSR" id="PIRSR039102-3"/>
    </source>
</evidence>
<feature type="binding site" evidence="15">
    <location>
        <position position="303"/>
    </location>
    <ligand>
        <name>Mg(2+)</name>
        <dbReference type="ChEBI" id="CHEBI:18420"/>
        <label>1</label>
    </ligand>
</feature>
<feature type="binding site" evidence="14">
    <location>
        <begin position="315"/>
        <end position="316"/>
    </location>
    <ligand>
        <name>ATP</name>
        <dbReference type="ChEBI" id="CHEBI:30616"/>
    </ligand>
</feature>
<dbReference type="InterPro" id="IPR011761">
    <property type="entry name" value="ATP-grasp"/>
</dbReference>
<dbReference type="Pfam" id="PF01820">
    <property type="entry name" value="Dala_Dala_lig_N"/>
    <property type="match status" value="1"/>
</dbReference>
<dbReference type="InterPro" id="IPR013815">
    <property type="entry name" value="ATP_grasp_subdomain_1"/>
</dbReference>
<evidence type="ECO:0000313" key="19">
    <source>
        <dbReference type="Proteomes" id="UP000196560"/>
    </source>
</evidence>
<evidence type="ECO:0000256" key="9">
    <source>
        <dbReference type="ARBA" id="ARBA00022984"/>
    </source>
</evidence>
<evidence type="ECO:0000256" key="10">
    <source>
        <dbReference type="ARBA" id="ARBA00023211"/>
    </source>
</evidence>
<accession>A0A1Y3U3W0</accession>
<feature type="active site" evidence="13">
    <location>
        <position position="327"/>
    </location>
</feature>
<dbReference type="EMBL" id="NFHO01000004">
    <property type="protein sequence ID" value="OUN43441.1"/>
    <property type="molecule type" value="Genomic_DNA"/>
</dbReference>
<dbReference type="GO" id="GO:0008716">
    <property type="term" value="F:D-alanine-D-alanine ligase activity"/>
    <property type="evidence" value="ECO:0007669"/>
    <property type="project" value="UniProtKB-UniRule"/>
</dbReference>
<dbReference type="Gene3D" id="3.40.50.20">
    <property type="match status" value="1"/>
</dbReference>
<feature type="active site" evidence="13">
    <location>
        <position position="14"/>
    </location>
</feature>
<name>A0A1Y3U3W0_9ACTN</name>
<comment type="pathway">
    <text evidence="12">Cell wall biogenesis; peptidoglycan biosynthesis.</text>
</comment>
<evidence type="ECO:0000256" key="5">
    <source>
        <dbReference type="ARBA" id="ARBA00022741"/>
    </source>
</evidence>
<dbReference type="PROSITE" id="PS50975">
    <property type="entry name" value="ATP_GRASP"/>
    <property type="match status" value="1"/>
</dbReference>
<dbReference type="GO" id="GO:0046872">
    <property type="term" value="F:metal ion binding"/>
    <property type="evidence" value="ECO:0007669"/>
    <property type="project" value="UniProtKB-KW"/>
</dbReference>
<feature type="binding site" evidence="14">
    <location>
        <begin position="219"/>
        <end position="226"/>
    </location>
    <ligand>
        <name>ATP</name>
        <dbReference type="ChEBI" id="CHEBI:30616"/>
    </ligand>
</feature>
<comment type="subcellular location">
    <subcellularLocation>
        <location evidence="12">Cytoplasm</location>
    </subcellularLocation>
</comment>
<keyword evidence="9 12" id="KW-0573">Peptidoglycan synthesis</keyword>
<keyword evidence="19" id="KW-1185">Reference proteome</keyword>